<keyword evidence="1" id="KW-1133">Transmembrane helix</keyword>
<keyword evidence="1" id="KW-0812">Transmembrane</keyword>
<dbReference type="Pfam" id="PF04773">
    <property type="entry name" value="FecR"/>
    <property type="match status" value="1"/>
</dbReference>
<dbReference type="GO" id="GO:0016989">
    <property type="term" value="F:sigma factor antagonist activity"/>
    <property type="evidence" value="ECO:0007669"/>
    <property type="project" value="TreeGrafter"/>
</dbReference>
<dbReference type="FunFam" id="2.60.120.1440:FF:000001">
    <property type="entry name" value="Putative anti-sigma factor"/>
    <property type="match status" value="1"/>
</dbReference>
<comment type="caution">
    <text evidence="4">The sequence shown here is derived from an EMBL/GenBank/DDBJ whole genome shotgun (WGS) entry which is preliminary data.</text>
</comment>
<dbReference type="InterPro" id="IPR012373">
    <property type="entry name" value="Ferrdict_sens_TM"/>
</dbReference>
<dbReference type="STRING" id="1409788.NC99_25840"/>
<sequence length="335" mass="38920">MGNIEEIKSKYIRKESRQEEDQVLFQWLQDHPAERKEFYQEKDIWDSYDLVKDSKNYSPEIESRKLHKRIRKAKQTKLVVLPYIKVAAVFVFAFVSSWLIQSQYLNQEQLAHEVEMREVSVPKGQINQIFLVDGSRIWLNSESTIEIPSIFTGDERVVKLSGEAFFEVAKDAKHPFKVKVEGQTIEVLGTSFNVRAYPNSSVIQTTLNTGKITLQTKKGKLAISPGEQTELDKATGDLTLKKVNPSNFDSWKDGRYEFVDEDLIEVFKVVERWYDVELIYSKEDFELMNFSGVIKRNNSIQHFLTLLGYSIPINYEINMEKVKISKVKEAKQTKN</sequence>
<evidence type="ECO:0000256" key="1">
    <source>
        <dbReference type="SAM" id="Phobius"/>
    </source>
</evidence>
<feature type="domain" description="Protein FecR C-terminal" evidence="3">
    <location>
        <begin position="256"/>
        <end position="324"/>
    </location>
</feature>
<dbReference type="PANTHER" id="PTHR30273:SF2">
    <property type="entry name" value="PROTEIN FECR"/>
    <property type="match status" value="1"/>
</dbReference>
<dbReference type="Pfam" id="PF16344">
    <property type="entry name" value="FecR_C"/>
    <property type="match status" value="1"/>
</dbReference>
<dbReference type="PIRSF" id="PIRSF018266">
    <property type="entry name" value="FecR"/>
    <property type="match status" value="1"/>
</dbReference>
<dbReference type="AlphaFoldDB" id="A0A0L8V828"/>
<dbReference type="Proteomes" id="UP000036958">
    <property type="component" value="Unassembled WGS sequence"/>
</dbReference>
<accession>A0A0L8V828</accession>
<feature type="domain" description="FecR protein" evidence="2">
    <location>
        <begin position="119"/>
        <end position="210"/>
    </location>
</feature>
<dbReference type="EMBL" id="LGIA01000159">
    <property type="protein sequence ID" value="KOH44599.1"/>
    <property type="molecule type" value="Genomic_DNA"/>
</dbReference>
<feature type="transmembrane region" description="Helical" evidence="1">
    <location>
        <begin position="78"/>
        <end position="100"/>
    </location>
</feature>
<dbReference type="Gene3D" id="3.55.50.30">
    <property type="match status" value="1"/>
</dbReference>
<dbReference type="InterPro" id="IPR006860">
    <property type="entry name" value="FecR"/>
</dbReference>
<reference evidence="5" key="1">
    <citation type="submission" date="2015-07" db="EMBL/GenBank/DDBJ databases">
        <title>Genome sequencing of Sunxiuqinia dokdonensis strain SK.</title>
        <authorList>
            <person name="Ahn S."/>
            <person name="Kim B.-C."/>
        </authorList>
    </citation>
    <scope>NUCLEOTIDE SEQUENCE [LARGE SCALE GENOMIC DNA]</scope>
    <source>
        <strain evidence="5">SK</strain>
    </source>
</reference>
<dbReference type="Gene3D" id="2.60.120.1440">
    <property type="match status" value="1"/>
</dbReference>
<evidence type="ECO:0000313" key="5">
    <source>
        <dbReference type="Proteomes" id="UP000036958"/>
    </source>
</evidence>
<dbReference type="InterPro" id="IPR032508">
    <property type="entry name" value="FecR_C"/>
</dbReference>
<gene>
    <name evidence="4" type="ORF">NC99_25840</name>
</gene>
<evidence type="ECO:0008006" key="6">
    <source>
        <dbReference type="Google" id="ProtNLM"/>
    </source>
</evidence>
<evidence type="ECO:0000313" key="4">
    <source>
        <dbReference type="EMBL" id="KOH44599.1"/>
    </source>
</evidence>
<name>A0A0L8V828_9BACT</name>
<keyword evidence="1" id="KW-0472">Membrane</keyword>
<organism evidence="4 5">
    <name type="scientific">Sunxiuqinia dokdonensis</name>
    <dbReference type="NCBI Taxonomy" id="1409788"/>
    <lineage>
        <taxon>Bacteria</taxon>
        <taxon>Pseudomonadati</taxon>
        <taxon>Bacteroidota</taxon>
        <taxon>Bacteroidia</taxon>
        <taxon>Marinilabiliales</taxon>
        <taxon>Prolixibacteraceae</taxon>
        <taxon>Sunxiuqinia</taxon>
    </lineage>
</organism>
<evidence type="ECO:0000259" key="3">
    <source>
        <dbReference type="Pfam" id="PF16344"/>
    </source>
</evidence>
<keyword evidence="5" id="KW-1185">Reference proteome</keyword>
<dbReference type="OrthoDB" id="1098987at2"/>
<dbReference type="PANTHER" id="PTHR30273">
    <property type="entry name" value="PERIPLASMIC SIGNAL SENSOR AND SIGMA FACTOR ACTIVATOR FECR-RELATED"/>
    <property type="match status" value="1"/>
</dbReference>
<evidence type="ECO:0000259" key="2">
    <source>
        <dbReference type="Pfam" id="PF04773"/>
    </source>
</evidence>
<protein>
    <recommendedName>
        <fullName evidence="6">FecR family protein</fullName>
    </recommendedName>
</protein>
<proteinExistence type="predicted"/>